<keyword evidence="1" id="KW-0472">Membrane</keyword>
<sequence length="636" mass="69513">MYIWDLGIYWDAFKVYGREAAAHGPWLKALRQSVAHDEYNAAAVVPLIPVYRLFGGDRLVYVTAVAALYLTPAAMIAAHIARRSSAPGWWTAALALFAALFSPLFWNPTIRGYLDMIGLIPFGAATWIVLRSRFLTRASVYEALGFGLAIWLTFVFRRWYAFSLIALIAASLAVAVALLAANRPFSLAAARRTALIYVLAGVACLSPALAFQAPLLLQILDTNYALAFSAYQASAADQLRSYYANFGAFMLAFAAVGLGYDLWRRRFESLFCAAVAVLTGVLFARVQAPSPQHFLPVAFLLFPAYFSGLSLASSRLVLISRPLICGLIALNFLTVYLKEWPAPANFLRAPFPEARFLPLRINHFDEVQRLLRDLKALPRDGKITVFASSLLLSESLFYALDEEIRPRLLWPGHVDLRDRFHWEVLRGDYFVVGAPTPTDLPRSSQRVITYPAEEIANGTGIGAGLERIVGPYTLGNEALAYVYKRNAPIAADAVAGLAERLYAHYPEWRRDDQGDVGLLLAVADITGDAGRVRKLSHDALSISPGNGDAVEIAFRNAGVLAARRAVVSVDAEVLRRCPDADGVSAELKVEGAASRTVDAPPGGRAEFDLPADARIALSVGPRANTHCDDAVIQFVH</sequence>
<dbReference type="EMBL" id="WNKS01000015">
    <property type="protein sequence ID" value="MTV32303.1"/>
    <property type="molecule type" value="Genomic_DNA"/>
</dbReference>
<feature type="transmembrane region" description="Helical" evidence="1">
    <location>
        <begin position="139"/>
        <end position="156"/>
    </location>
</feature>
<feature type="transmembrane region" description="Helical" evidence="1">
    <location>
        <begin position="162"/>
        <end position="182"/>
    </location>
</feature>
<keyword evidence="1" id="KW-1133">Transmembrane helix</keyword>
<dbReference type="OrthoDB" id="8040700at2"/>
<evidence type="ECO:0000313" key="2">
    <source>
        <dbReference type="EMBL" id="MTV32303.1"/>
    </source>
</evidence>
<feature type="transmembrane region" description="Helical" evidence="1">
    <location>
        <begin position="194"/>
        <end position="217"/>
    </location>
</feature>
<dbReference type="Proteomes" id="UP000439113">
    <property type="component" value="Unassembled WGS sequence"/>
</dbReference>
<proteinExistence type="predicted"/>
<reference evidence="2 3" key="1">
    <citation type="submission" date="2019-11" db="EMBL/GenBank/DDBJ databases">
        <title>Whole-genome sequence of a Rhodoblastus acidophilus DSM 142.</title>
        <authorList>
            <person name="Kyndt J.A."/>
            <person name="Meyer T.E."/>
        </authorList>
    </citation>
    <scope>NUCLEOTIDE SEQUENCE [LARGE SCALE GENOMIC DNA]</scope>
    <source>
        <strain evidence="2 3">DSM 142</strain>
    </source>
</reference>
<feature type="transmembrane region" description="Helical" evidence="1">
    <location>
        <begin position="112"/>
        <end position="130"/>
    </location>
</feature>
<protein>
    <submittedName>
        <fullName evidence="2">Uncharacterized protein</fullName>
    </submittedName>
</protein>
<gene>
    <name evidence="2" type="ORF">GJ654_15040</name>
</gene>
<dbReference type="RefSeq" id="WP_155446993.1">
    <property type="nucleotide sequence ID" value="NZ_JAOQNR010000007.1"/>
</dbReference>
<dbReference type="AlphaFoldDB" id="A0A6N8DSY0"/>
<keyword evidence="1" id="KW-0812">Transmembrane</keyword>
<feature type="transmembrane region" description="Helical" evidence="1">
    <location>
        <begin position="242"/>
        <end position="263"/>
    </location>
</feature>
<accession>A0A6N8DSY0</accession>
<feature type="transmembrane region" description="Helical" evidence="1">
    <location>
        <begin position="319"/>
        <end position="337"/>
    </location>
</feature>
<feature type="transmembrane region" description="Helical" evidence="1">
    <location>
        <begin position="88"/>
        <end position="106"/>
    </location>
</feature>
<feature type="transmembrane region" description="Helical" evidence="1">
    <location>
        <begin position="294"/>
        <end position="312"/>
    </location>
</feature>
<evidence type="ECO:0000313" key="3">
    <source>
        <dbReference type="Proteomes" id="UP000439113"/>
    </source>
</evidence>
<organism evidence="2 3">
    <name type="scientific">Rhodoblastus acidophilus</name>
    <name type="common">Rhodopseudomonas acidophila</name>
    <dbReference type="NCBI Taxonomy" id="1074"/>
    <lineage>
        <taxon>Bacteria</taxon>
        <taxon>Pseudomonadati</taxon>
        <taxon>Pseudomonadota</taxon>
        <taxon>Alphaproteobacteria</taxon>
        <taxon>Hyphomicrobiales</taxon>
        <taxon>Rhodoblastaceae</taxon>
        <taxon>Rhodoblastus</taxon>
    </lineage>
</organism>
<feature type="transmembrane region" description="Helical" evidence="1">
    <location>
        <begin position="270"/>
        <end position="288"/>
    </location>
</feature>
<feature type="transmembrane region" description="Helical" evidence="1">
    <location>
        <begin position="59"/>
        <end position="81"/>
    </location>
</feature>
<comment type="caution">
    <text evidence="2">The sequence shown here is derived from an EMBL/GenBank/DDBJ whole genome shotgun (WGS) entry which is preliminary data.</text>
</comment>
<evidence type="ECO:0000256" key="1">
    <source>
        <dbReference type="SAM" id="Phobius"/>
    </source>
</evidence>
<name>A0A6N8DSY0_RHOAC</name>